<evidence type="ECO:0000313" key="1">
    <source>
        <dbReference type="EMBL" id="CAG9621202.1"/>
    </source>
</evidence>
<proteinExistence type="predicted"/>
<dbReference type="EMBL" id="CAKJTJ010000008">
    <property type="protein sequence ID" value="CAG9621202.1"/>
    <property type="molecule type" value="Genomic_DNA"/>
</dbReference>
<accession>A0ABM8YMW3</accession>
<protein>
    <recommendedName>
        <fullName evidence="3">DUF2922 domain-containing protein</fullName>
    </recommendedName>
</protein>
<sequence length="72" mass="8016">MFTLELTFINEDGEKARITVDFPRADLTVEEIEQAMDSIVAADVFTSKGGSFVSKDGARIIERNVTDFELSQ</sequence>
<name>A0ABM8YMW3_9BACI</name>
<evidence type="ECO:0000313" key="2">
    <source>
        <dbReference type="Proteomes" id="UP000789833"/>
    </source>
</evidence>
<reference evidence="1 2" key="1">
    <citation type="submission" date="2021-10" db="EMBL/GenBank/DDBJ databases">
        <authorList>
            <person name="Criscuolo A."/>
        </authorList>
    </citation>
    <scope>NUCLEOTIDE SEQUENCE [LARGE SCALE GENOMIC DNA]</scope>
    <source>
        <strain evidence="2">CIP 111883</strain>
    </source>
</reference>
<dbReference type="Pfam" id="PF11148">
    <property type="entry name" value="DUF2922"/>
    <property type="match status" value="1"/>
</dbReference>
<dbReference type="Proteomes" id="UP000789833">
    <property type="component" value="Unassembled WGS sequence"/>
</dbReference>
<comment type="caution">
    <text evidence="1">The sequence shown here is derived from an EMBL/GenBank/DDBJ whole genome shotgun (WGS) entry which is preliminary data.</text>
</comment>
<dbReference type="InterPro" id="IPR021321">
    <property type="entry name" value="DUF2922"/>
</dbReference>
<keyword evidence="2" id="KW-1185">Reference proteome</keyword>
<gene>
    <name evidence="1" type="ORF">BACCIP111883_01974</name>
</gene>
<dbReference type="RefSeq" id="WP_230501100.1">
    <property type="nucleotide sequence ID" value="NZ_CAKJTJ010000008.1"/>
</dbReference>
<evidence type="ECO:0008006" key="3">
    <source>
        <dbReference type="Google" id="ProtNLM"/>
    </source>
</evidence>
<organism evidence="1 2">
    <name type="scientific">Sutcliffiella rhizosphaerae</name>
    <dbReference type="NCBI Taxonomy" id="2880967"/>
    <lineage>
        <taxon>Bacteria</taxon>
        <taxon>Bacillati</taxon>
        <taxon>Bacillota</taxon>
        <taxon>Bacilli</taxon>
        <taxon>Bacillales</taxon>
        <taxon>Bacillaceae</taxon>
        <taxon>Sutcliffiella</taxon>
    </lineage>
</organism>